<organism evidence="4 5">
    <name type="scientific">Caulobacter segnis</name>
    <dbReference type="NCBI Taxonomy" id="88688"/>
    <lineage>
        <taxon>Bacteria</taxon>
        <taxon>Pseudomonadati</taxon>
        <taxon>Pseudomonadota</taxon>
        <taxon>Alphaproteobacteria</taxon>
        <taxon>Caulobacterales</taxon>
        <taxon>Caulobacteraceae</taxon>
        <taxon>Caulobacter</taxon>
    </lineage>
</organism>
<dbReference type="Gene3D" id="3.30.110.90">
    <property type="entry name" value="Amidohydrolase"/>
    <property type="match status" value="1"/>
</dbReference>
<dbReference type="EMBL" id="CP096040">
    <property type="protein sequence ID" value="USQ93892.1"/>
    <property type="molecule type" value="Genomic_DNA"/>
</dbReference>
<dbReference type="Proteomes" id="UP001057520">
    <property type="component" value="Chromosome"/>
</dbReference>
<dbReference type="InterPro" id="IPR013857">
    <property type="entry name" value="NADH-UbQ_OxRdtase-assoc_prot30"/>
</dbReference>
<evidence type="ECO:0000313" key="4">
    <source>
        <dbReference type="EMBL" id="USQ93892.1"/>
    </source>
</evidence>
<gene>
    <name evidence="4" type="ORF">MZV50_14845</name>
</gene>
<proteinExistence type="predicted"/>
<dbReference type="Pfam" id="PF01979">
    <property type="entry name" value="Amidohydro_1"/>
    <property type="match status" value="1"/>
</dbReference>
<dbReference type="InterPro" id="IPR006680">
    <property type="entry name" value="Amidohydro-rel"/>
</dbReference>
<feature type="domain" description="NADH:ubiquinone oxidoreductase intermediate-associated protein 30" evidence="3">
    <location>
        <begin position="509"/>
        <end position="570"/>
    </location>
</feature>
<dbReference type="InterPro" id="IPR008979">
    <property type="entry name" value="Galactose-bd-like_sf"/>
</dbReference>
<dbReference type="InterPro" id="IPR032466">
    <property type="entry name" value="Metal_Hydrolase"/>
</dbReference>
<dbReference type="InterPro" id="IPR011059">
    <property type="entry name" value="Metal-dep_hydrolase_composite"/>
</dbReference>
<evidence type="ECO:0000313" key="5">
    <source>
        <dbReference type="Proteomes" id="UP001057520"/>
    </source>
</evidence>
<dbReference type="Gene3D" id="1.20.58.520">
    <property type="entry name" value="Amidohydrolase"/>
    <property type="match status" value="1"/>
</dbReference>
<sequence length="603" mass="63300">MTAPPTTSRLFKACSRGALIAAAGVLLPMAAAQAATPALAIVNAQIFDGTGAAPYKGTLVVQDGRIVDVGPGVKAPRGARVVDAKGEAVTPGFFDVHTHWTPAGAPAITPKIADAYVASGVTTVNDFHQQPESFAPRRQWLSTLTTPHVNFVARVSTPGGHGADWADEATTRWVDTPEAAKAAIEGLAPYKPDAIKAFTDGWRYGAAPDNTSMDGWTLKALTDSAHKLNLKVLSHTVTVERGAVAADSGVDIIAHSLQDQPIDAETVAKLKANGTYYAPTLAVYEPVKPGQKPPADPNSPRAKLAVQKFGYALANVKTLKDAGVPIALGTDAGMPGTPHGASTLREMELLVQAGLTPSEALIAGTATSARAMNLLADRGTLEKGKRADFVLIAGQPWTTITDIRKVDRVFIDGKAVFGPGSTRSPANDQPTMPTLKAKGPLVDDFERADGRTSLDTLRLSDFDGGRDRSVEVLQTIDKGDGDHVLSVAAKMAQKAEPDAGVLLPLSRGSVEPVDASAFKGVTFDLRGDGGPYIVTINSVSGSWVAKVSADKTWGKVTVPFADFKRSGRGEGAWTGTDLLEVGVSGSRPAGRKLWFELDDVTFY</sequence>
<dbReference type="SUPFAM" id="SSF51338">
    <property type="entry name" value="Composite domain of metallo-dependent hydrolases"/>
    <property type="match status" value="1"/>
</dbReference>
<feature type="domain" description="Amidohydrolase-related" evidence="2">
    <location>
        <begin position="89"/>
        <end position="416"/>
    </location>
</feature>
<dbReference type="SUPFAM" id="SSF51556">
    <property type="entry name" value="Metallo-dependent hydrolases"/>
    <property type="match status" value="1"/>
</dbReference>
<dbReference type="InterPro" id="IPR051781">
    <property type="entry name" value="Metallo-dep_Hydrolase"/>
</dbReference>
<dbReference type="Pfam" id="PF08547">
    <property type="entry name" value="CIA30"/>
    <property type="match status" value="1"/>
</dbReference>
<dbReference type="Gene3D" id="2.30.40.10">
    <property type="entry name" value="Urease, subunit C, domain 1"/>
    <property type="match status" value="1"/>
</dbReference>
<dbReference type="SUPFAM" id="SSF49785">
    <property type="entry name" value="Galactose-binding domain-like"/>
    <property type="match status" value="1"/>
</dbReference>
<keyword evidence="1" id="KW-0732">Signal</keyword>
<reference evidence="4 5" key="1">
    <citation type="submission" date="2022-04" db="EMBL/GenBank/DDBJ databases">
        <title>Genome sequence of soybean root-associated Caulobacter segnis RL271.</title>
        <authorList>
            <person name="Longley R."/>
            <person name="Bonito G."/>
            <person name="Trigodet F."/>
            <person name="Crosson S."/>
            <person name="Fiebig A."/>
        </authorList>
    </citation>
    <scope>NUCLEOTIDE SEQUENCE [LARGE SCALE GENOMIC DNA]</scope>
    <source>
        <strain evidence="4 5">RL271</strain>
    </source>
</reference>
<accession>A0ABY4ZM61</accession>
<keyword evidence="5" id="KW-1185">Reference proteome</keyword>
<evidence type="ECO:0000259" key="2">
    <source>
        <dbReference type="Pfam" id="PF01979"/>
    </source>
</evidence>
<feature type="chain" id="PRO_5046958228" evidence="1">
    <location>
        <begin position="35"/>
        <end position="603"/>
    </location>
</feature>
<evidence type="ECO:0000256" key="1">
    <source>
        <dbReference type="SAM" id="SignalP"/>
    </source>
</evidence>
<feature type="signal peptide" evidence="1">
    <location>
        <begin position="1"/>
        <end position="34"/>
    </location>
</feature>
<dbReference type="PANTHER" id="PTHR43135">
    <property type="entry name" value="ALPHA-D-RIBOSE 1-METHYLPHOSPHONATE 5-TRIPHOSPHATE DIPHOSPHATASE"/>
    <property type="match status" value="1"/>
</dbReference>
<protein>
    <submittedName>
        <fullName evidence="4">CIA30 family protein</fullName>
    </submittedName>
</protein>
<evidence type="ECO:0000259" key="3">
    <source>
        <dbReference type="Pfam" id="PF08547"/>
    </source>
</evidence>
<dbReference type="Gene3D" id="2.60.120.430">
    <property type="entry name" value="Galactose-binding lectin"/>
    <property type="match status" value="1"/>
</dbReference>
<dbReference type="PANTHER" id="PTHR43135:SF3">
    <property type="entry name" value="ALPHA-D-RIBOSE 1-METHYLPHOSPHONATE 5-TRIPHOSPHATE DIPHOSPHATASE"/>
    <property type="match status" value="1"/>
</dbReference>
<name>A0ABY4ZM61_9CAUL</name>
<dbReference type="Gene3D" id="3.40.50.10910">
    <property type="entry name" value="Amidohydrolase"/>
    <property type="match status" value="1"/>
</dbReference>